<dbReference type="SUPFAM" id="SSF52283">
    <property type="entry name" value="Formate/glycerate dehydrogenase catalytic domain-like"/>
    <property type="match status" value="1"/>
</dbReference>
<dbReference type="PROSITE" id="PS00670">
    <property type="entry name" value="D_2_HYDROXYACID_DH_2"/>
    <property type="match status" value="1"/>
</dbReference>
<dbReference type="PANTHER" id="PTHR42938">
    <property type="entry name" value="FORMATE DEHYDROGENASE 1"/>
    <property type="match status" value="1"/>
</dbReference>
<comment type="similarity">
    <text evidence="3 9">Belongs to the D-isomer specific 2-hydroxyacid dehydrogenase family.</text>
</comment>
<dbReference type="SUPFAM" id="SSF55021">
    <property type="entry name" value="ACT-like"/>
    <property type="match status" value="1"/>
</dbReference>
<dbReference type="Gene3D" id="3.40.50.720">
    <property type="entry name" value="NAD(P)-binding Rossmann-like Domain"/>
    <property type="match status" value="2"/>
</dbReference>
<dbReference type="InterPro" id="IPR002912">
    <property type="entry name" value="ACT_dom"/>
</dbReference>
<feature type="domain" description="ACT" evidence="10">
    <location>
        <begin position="455"/>
        <end position="527"/>
    </location>
</feature>
<accession>A0ABV8UJW2</accession>
<dbReference type="InterPro" id="IPR029009">
    <property type="entry name" value="ASB_dom_sf"/>
</dbReference>
<dbReference type="Pfam" id="PF01842">
    <property type="entry name" value="ACT"/>
    <property type="match status" value="1"/>
</dbReference>
<reference evidence="12" key="1">
    <citation type="journal article" date="2019" name="Int. J. Syst. Evol. Microbiol.">
        <title>The Global Catalogue of Microorganisms (GCM) 10K type strain sequencing project: providing services to taxonomists for standard genome sequencing and annotation.</title>
        <authorList>
            <consortium name="The Broad Institute Genomics Platform"/>
            <consortium name="The Broad Institute Genome Sequencing Center for Infectious Disease"/>
            <person name="Wu L."/>
            <person name="Ma J."/>
        </authorList>
    </citation>
    <scope>NUCLEOTIDE SEQUENCE [LARGE SCALE GENOMIC DNA]</scope>
    <source>
        <strain evidence="12">CECT 8472</strain>
    </source>
</reference>
<dbReference type="EC" id="1.1.1.95" evidence="9"/>
<evidence type="ECO:0000256" key="4">
    <source>
        <dbReference type="ARBA" id="ARBA00021582"/>
    </source>
</evidence>
<dbReference type="CDD" id="cd12173">
    <property type="entry name" value="PGDH_4"/>
    <property type="match status" value="1"/>
</dbReference>
<evidence type="ECO:0000256" key="2">
    <source>
        <dbReference type="ARBA" id="ARBA00005216"/>
    </source>
</evidence>
<dbReference type="EMBL" id="JBHSCW010000003">
    <property type="protein sequence ID" value="MFC4350956.1"/>
    <property type="molecule type" value="Genomic_DNA"/>
</dbReference>
<dbReference type="Gene3D" id="3.30.70.260">
    <property type="match status" value="1"/>
</dbReference>
<keyword evidence="6 9" id="KW-0520">NAD</keyword>
<dbReference type="GO" id="GO:0004617">
    <property type="term" value="F:phosphoglycerate dehydrogenase activity"/>
    <property type="evidence" value="ECO:0007669"/>
    <property type="project" value="UniProtKB-EC"/>
</dbReference>
<keyword evidence="12" id="KW-1185">Reference proteome</keyword>
<evidence type="ECO:0000256" key="8">
    <source>
        <dbReference type="ARBA" id="ARBA00048731"/>
    </source>
</evidence>
<dbReference type="RefSeq" id="WP_382421298.1">
    <property type="nucleotide sequence ID" value="NZ_JBHSCW010000003.1"/>
</dbReference>
<dbReference type="Pfam" id="PF19304">
    <property type="entry name" value="PGDH_inter"/>
    <property type="match status" value="1"/>
</dbReference>
<evidence type="ECO:0000313" key="11">
    <source>
        <dbReference type="EMBL" id="MFC4350956.1"/>
    </source>
</evidence>
<dbReference type="Pfam" id="PF02826">
    <property type="entry name" value="2-Hacid_dh_C"/>
    <property type="match status" value="1"/>
</dbReference>
<keyword evidence="5 9" id="KW-0560">Oxidoreductase</keyword>
<comment type="catalytic activity">
    <reaction evidence="7">
        <text>(R)-2-hydroxyglutarate + NAD(+) = 2-oxoglutarate + NADH + H(+)</text>
        <dbReference type="Rhea" id="RHEA:49612"/>
        <dbReference type="ChEBI" id="CHEBI:15378"/>
        <dbReference type="ChEBI" id="CHEBI:15801"/>
        <dbReference type="ChEBI" id="CHEBI:16810"/>
        <dbReference type="ChEBI" id="CHEBI:57540"/>
        <dbReference type="ChEBI" id="CHEBI:57945"/>
        <dbReference type="EC" id="1.1.1.399"/>
    </reaction>
</comment>
<comment type="pathway">
    <text evidence="2 9">Amino-acid biosynthesis; L-serine biosynthesis; L-serine from 3-phospho-D-glycerate: step 1/3.</text>
</comment>
<evidence type="ECO:0000256" key="6">
    <source>
        <dbReference type="ARBA" id="ARBA00023027"/>
    </source>
</evidence>
<evidence type="ECO:0000256" key="9">
    <source>
        <dbReference type="RuleBase" id="RU363003"/>
    </source>
</evidence>
<dbReference type="SUPFAM" id="SSF143548">
    <property type="entry name" value="Serine metabolism enzymes domain"/>
    <property type="match status" value="1"/>
</dbReference>
<dbReference type="InterPro" id="IPR036291">
    <property type="entry name" value="NAD(P)-bd_dom_sf"/>
</dbReference>
<comment type="caution">
    <text evidence="11">The sequence shown here is derived from an EMBL/GenBank/DDBJ whole genome shotgun (WGS) entry which is preliminary data.</text>
</comment>
<dbReference type="PROSITE" id="PS51671">
    <property type="entry name" value="ACT"/>
    <property type="match status" value="1"/>
</dbReference>
<keyword evidence="9" id="KW-0718">Serine biosynthesis</keyword>
<dbReference type="InterPro" id="IPR006140">
    <property type="entry name" value="D-isomer_DH_NAD-bd"/>
</dbReference>
<dbReference type="InterPro" id="IPR045865">
    <property type="entry name" value="ACT-like_dom_sf"/>
</dbReference>
<keyword evidence="9" id="KW-0028">Amino-acid biosynthesis</keyword>
<dbReference type="Gene3D" id="3.30.1330.90">
    <property type="entry name" value="D-3-phosphoglycerate dehydrogenase, domain 3"/>
    <property type="match status" value="1"/>
</dbReference>
<name>A0ABV8UJW2_9PROT</name>
<gene>
    <name evidence="11" type="primary">serA</name>
    <name evidence="11" type="ORF">ACFOW6_05310</name>
</gene>
<evidence type="ECO:0000313" key="12">
    <source>
        <dbReference type="Proteomes" id="UP001595799"/>
    </source>
</evidence>
<sequence length="527" mass="56481">MPKILIADKLSPLAVDIFRQRGLEADVVTGLSEDELVERIADYDGLAVRSATKATERVLEAGGKGNLKVVGRAGIGVDNIDIPAATANGVVVMNTPYGNAVTTAEHAVAMMFALARQIPQANESTHAGKWEKSKFMGTELTGKTLGLIGCGNIGTIVAERAQGLKMRVISYDPFLSLERAKDLGIEKVELDDLLARADFITLHVPLTEQTKGILDAEAFAKCKQGVRVVNCARGGLVVESDLKEALDSGQVAGAALDVFEEEPAKENSLFGHPNLVCTPHLGASTSEAQEKVALQVAEQMSDYILTGAVTNAINMPSLSAEDAKHLGPYMSLAEQLGSFAGQLTRTGLQSVRIEYEGHVAGLNCRPLTQAVLVGILQPMLDSVNMVNAPIMARQRDVDVAEVKYERDCDYQTLIRVTVETENQERSVAGTLFGGSKPRLVEIKGIQVEAQLGKHMLYITNQDKPGVIGALGRILSESGLNIATFHLGRTESGGDAICLLELDGDVPAPVLKEIRDLPQVLRAEPLRF</sequence>
<dbReference type="Proteomes" id="UP001595799">
    <property type="component" value="Unassembled WGS sequence"/>
</dbReference>
<evidence type="ECO:0000256" key="1">
    <source>
        <dbReference type="ARBA" id="ARBA00003800"/>
    </source>
</evidence>
<dbReference type="InterPro" id="IPR045626">
    <property type="entry name" value="PGDH_ASB_dom"/>
</dbReference>
<dbReference type="Pfam" id="PF00389">
    <property type="entry name" value="2-Hacid_dh"/>
    <property type="match status" value="1"/>
</dbReference>
<comment type="function">
    <text evidence="1">Catalyzes the reversible oxidation of 3-phospho-D-glycerate to 3-phosphonooxypyruvate, the first step of the phosphorylated L-serine biosynthesis pathway. Also catalyzes the reversible oxidation of 2-hydroxyglutarate to 2-oxoglutarate.</text>
</comment>
<organism evidence="11 12">
    <name type="scientific">Fodinicurvata halophila</name>
    <dbReference type="NCBI Taxonomy" id="1419723"/>
    <lineage>
        <taxon>Bacteria</taxon>
        <taxon>Pseudomonadati</taxon>
        <taxon>Pseudomonadota</taxon>
        <taxon>Alphaproteobacteria</taxon>
        <taxon>Rhodospirillales</taxon>
        <taxon>Rhodovibrionaceae</taxon>
        <taxon>Fodinicurvata</taxon>
    </lineage>
</organism>
<dbReference type="SUPFAM" id="SSF51735">
    <property type="entry name" value="NAD(P)-binding Rossmann-fold domains"/>
    <property type="match status" value="1"/>
</dbReference>
<protein>
    <recommendedName>
        <fullName evidence="4 9">D-3-phosphoglycerate dehydrogenase</fullName>
        <ecNumber evidence="9">1.1.1.95</ecNumber>
    </recommendedName>
</protein>
<comment type="catalytic activity">
    <reaction evidence="8 9">
        <text>(2R)-3-phosphoglycerate + NAD(+) = 3-phosphooxypyruvate + NADH + H(+)</text>
        <dbReference type="Rhea" id="RHEA:12641"/>
        <dbReference type="ChEBI" id="CHEBI:15378"/>
        <dbReference type="ChEBI" id="CHEBI:18110"/>
        <dbReference type="ChEBI" id="CHEBI:57540"/>
        <dbReference type="ChEBI" id="CHEBI:57945"/>
        <dbReference type="ChEBI" id="CHEBI:58272"/>
        <dbReference type="EC" id="1.1.1.95"/>
    </reaction>
</comment>
<dbReference type="InterPro" id="IPR006236">
    <property type="entry name" value="PGDH"/>
</dbReference>
<evidence type="ECO:0000256" key="5">
    <source>
        <dbReference type="ARBA" id="ARBA00023002"/>
    </source>
</evidence>
<dbReference type="InterPro" id="IPR006139">
    <property type="entry name" value="D-isomer_2_OHA_DH_cat_dom"/>
</dbReference>
<dbReference type="CDD" id="cd04902">
    <property type="entry name" value="ACT_3PGDH-xct"/>
    <property type="match status" value="1"/>
</dbReference>
<proteinExistence type="inferred from homology"/>
<evidence type="ECO:0000259" key="10">
    <source>
        <dbReference type="PROSITE" id="PS51671"/>
    </source>
</evidence>
<evidence type="ECO:0000256" key="3">
    <source>
        <dbReference type="ARBA" id="ARBA00005854"/>
    </source>
</evidence>
<dbReference type="PANTHER" id="PTHR42938:SF47">
    <property type="entry name" value="HYDROXYPYRUVATE REDUCTASE"/>
    <property type="match status" value="1"/>
</dbReference>
<evidence type="ECO:0000256" key="7">
    <source>
        <dbReference type="ARBA" id="ARBA00048126"/>
    </source>
</evidence>
<dbReference type="InterPro" id="IPR029753">
    <property type="entry name" value="D-isomer_DH_CS"/>
</dbReference>
<dbReference type="NCBIfam" id="TIGR01327">
    <property type="entry name" value="PGDH"/>
    <property type="match status" value="1"/>
</dbReference>
<dbReference type="PROSITE" id="PS00671">
    <property type="entry name" value="D_2_HYDROXYACID_DH_3"/>
    <property type="match status" value="1"/>
</dbReference>